<organism evidence="1">
    <name type="scientific">marine metagenome</name>
    <dbReference type="NCBI Taxonomy" id="408172"/>
    <lineage>
        <taxon>unclassified sequences</taxon>
        <taxon>metagenomes</taxon>
        <taxon>ecological metagenomes</taxon>
    </lineage>
</organism>
<gene>
    <name evidence="1" type="ORF">METZ01_LOCUS443818</name>
</gene>
<name>A0A382Z629_9ZZZZ</name>
<dbReference type="AlphaFoldDB" id="A0A382Z629"/>
<sequence length="105" mass="11414">MPTYLAYADYAHEHFGPQAMVFVLVGNDFDLDHPGALVRSDYSPSLVKRVARHSALCRYLFVNLGFHPAGLLAAMGGTDSTSFVGNTRARDLPIERGHPGVPTVD</sequence>
<evidence type="ECO:0000313" key="1">
    <source>
        <dbReference type="EMBL" id="SVD90964.1"/>
    </source>
</evidence>
<reference evidence="1" key="1">
    <citation type="submission" date="2018-05" db="EMBL/GenBank/DDBJ databases">
        <authorList>
            <person name="Lanie J.A."/>
            <person name="Ng W.-L."/>
            <person name="Kazmierczak K.M."/>
            <person name="Andrzejewski T.M."/>
            <person name="Davidsen T.M."/>
            <person name="Wayne K.J."/>
            <person name="Tettelin H."/>
            <person name="Glass J.I."/>
            <person name="Rusch D."/>
            <person name="Podicherti R."/>
            <person name="Tsui H.-C.T."/>
            <person name="Winkler M.E."/>
        </authorList>
    </citation>
    <scope>NUCLEOTIDE SEQUENCE</scope>
</reference>
<accession>A0A382Z629</accession>
<dbReference type="EMBL" id="UINC01181326">
    <property type="protein sequence ID" value="SVD90964.1"/>
    <property type="molecule type" value="Genomic_DNA"/>
</dbReference>
<protein>
    <submittedName>
        <fullName evidence="1">Uncharacterized protein</fullName>
    </submittedName>
</protein>
<proteinExistence type="predicted"/>